<evidence type="ECO:0000256" key="1">
    <source>
        <dbReference type="ARBA" id="ARBA00004141"/>
    </source>
</evidence>
<feature type="transmembrane region" description="Helical" evidence="6">
    <location>
        <begin position="485"/>
        <end position="505"/>
    </location>
</feature>
<feature type="transmembrane region" description="Helical" evidence="6">
    <location>
        <begin position="525"/>
        <end position="550"/>
    </location>
</feature>
<keyword evidence="5 6" id="KW-0472">Membrane</keyword>
<feature type="transmembrane region" description="Helical" evidence="6">
    <location>
        <begin position="89"/>
        <end position="109"/>
    </location>
</feature>
<evidence type="ECO:0008006" key="8">
    <source>
        <dbReference type="Google" id="ProtNLM"/>
    </source>
</evidence>
<dbReference type="Gramene" id="MELO3C009218.2.1">
    <property type="protein sequence ID" value="MELO3C009218.2.1"/>
    <property type="gene ID" value="MELO3C009218.2"/>
</dbReference>
<keyword evidence="4 6" id="KW-1133">Transmembrane helix</keyword>
<comment type="similarity">
    <text evidence="2">Belongs to the major facilitator superfamily. Proton-dependent oligopeptide transporter (POT/PTR) (TC 2.A.17) family.</text>
</comment>
<dbReference type="CDD" id="cd17417">
    <property type="entry name" value="MFS_NPF5"/>
    <property type="match status" value="1"/>
</dbReference>
<dbReference type="GO" id="GO:0016020">
    <property type="term" value="C:membrane"/>
    <property type="evidence" value="ECO:0007669"/>
    <property type="project" value="UniProtKB-SubCell"/>
</dbReference>
<dbReference type="Pfam" id="PF00854">
    <property type="entry name" value="PTR2"/>
    <property type="match status" value="1"/>
</dbReference>
<feature type="transmembrane region" description="Helical" evidence="6">
    <location>
        <begin position="255"/>
        <end position="275"/>
    </location>
</feature>
<evidence type="ECO:0000256" key="5">
    <source>
        <dbReference type="ARBA" id="ARBA00023136"/>
    </source>
</evidence>
<feature type="transmembrane region" description="Helical" evidence="6">
    <location>
        <begin position="571"/>
        <end position="589"/>
    </location>
</feature>
<sequence length="618" mass="68895">MKTNNQLEKMKRDQLSEEDDQIWVYDSSVDHKGNLPLRASTGVWKSSLFIIAIEFSERLSYFGIATSLVIYLTRVIHEDLKTAARNVNYWTGVTTLMPLLGGFLADAYLGRFSTVLISTVIYLLVTLFSLSFVMKLSLNISDELGFDIGCVKIQGLSLLTMSTLVPSLKPCDGETCQEPRKVHEILFFTAIYLISIGTGGHKPSLESFGADQFDDDHPEERKQKMSFFNWWNSGLCAGVIFGVTLIVYVQEHVGWGMGGVILTSVMAISLAIFLLGRPVYRYRAPSGSPLTPLLQVIIAAFRKRKLDYPPHSSQLHEVQSGDKFQGRLLSHTKNLRFLDKAAIVEERGNSKEKQGAWRLATVTRVEELKLVLNMIPIWITSLPFSICVAQASTFFIKQCGTLDRKIGNTFVIPVSSMYCLAAAGMIISVAIYDKLLVPLLRKTTGNERGISILQRIGIGMVFSFTTMVVSALVERKRLSHTTHPMSVFWLAPQFFIIGIGDGFALVGLQEYFYDQVPDSMRSLGIAFYLSVNGAANFLSSFIITIVDRITKKSSGKSWFGDDLNSSRLDNFYWLIAGIVAVDLCVYVFLAHRYTYKSVQKTAVGDCYDDKGPNADSAV</sequence>
<feature type="transmembrane region" description="Helical" evidence="6">
    <location>
        <begin position="375"/>
        <end position="396"/>
    </location>
</feature>
<feature type="transmembrane region" description="Helical" evidence="6">
    <location>
        <begin position="408"/>
        <end position="432"/>
    </location>
</feature>
<dbReference type="PANTHER" id="PTHR11654">
    <property type="entry name" value="OLIGOPEPTIDE TRANSPORTER-RELATED"/>
    <property type="match status" value="1"/>
</dbReference>
<name>A0A9I9CVS9_CUCME</name>
<dbReference type="InterPro" id="IPR036259">
    <property type="entry name" value="MFS_trans_sf"/>
</dbReference>
<dbReference type="SUPFAM" id="SSF103473">
    <property type="entry name" value="MFS general substrate transporter"/>
    <property type="match status" value="1"/>
</dbReference>
<accession>A0A9I9CVS9</accession>
<evidence type="ECO:0000256" key="2">
    <source>
        <dbReference type="ARBA" id="ARBA00005982"/>
    </source>
</evidence>
<feature type="transmembrane region" description="Helical" evidence="6">
    <location>
        <begin position="230"/>
        <end position="249"/>
    </location>
</feature>
<protein>
    <recommendedName>
        <fullName evidence="8">Protein NRT1/ PTR FAMILY 5.6</fullName>
    </recommendedName>
</protein>
<dbReference type="InterPro" id="IPR000109">
    <property type="entry name" value="POT_fam"/>
</dbReference>
<dbReference type="Gene3D" id="1.20.1250.20">
    <property type="entry name" value="MFS general substrate transporter like domains"/>
    <property type="match status" value="1"/>
</dbReference>
<dbReference type="GO" id="GO:0042937">
    <property type="term" value="F:tripeptide transmembrane transporter activity"/>
    <property type="evidence" value="ECO:0007669"/>
    <property type="project" value="InterPro"/>
</dbReference>
<dbReference type="EnsemblPlants" id="MELO3C009218.2.1">
    <property type="protein sequence ID" value="MELO3C009218.2.1"/>
    <property type="gene ID" value="MELO3C009218.2"/>
</dbReference>
<evidence type="ECO:0000256" key="6">
    <source>
        <dbReference type="SAM" id="Phobius"/>
    </source>
</evidence>
<keyword evidence="3 6" id="KW-0812">Transmembrane</keyword>
<dbReference type="GO" id="GO:0071916">
    <property type="term" value="F:dipeptide transmembrane transporter activity"/>
    <property type="evidence" value="ECO:0007669"/>
    <property type="project" value="InterPro"/>
</dbReference>
<proteinExistence type="inferred from homology"/>
<feature type="transmembrane region" description="Helical" evidence="6">
    <location>
        <begin position="452"/>
        <end position="473"/>
    </location>
</feature>
<evidence type="ECO:0000256" key="4">
    <source>
        <dbReference type="ARBA" id="ARBA00022989"/>
    </source>
</evidence>
<evidence type="ECO:0000256" key="3">
    <source>
        <dbReference type="ARBA" id="ARBA00022692"/>
    </source>
</evidence>
<reference evidence="7" key="1">
    <citation type="submission" date="2023-03" db="UniProtKB">
        <authorList>
            <consortium name="EnsemblPlants"/>
        </authorList>
    </citation>
    <scope>IDENTIFICATION</scope>
</reference>
<organism evidence="7">
    <name type="scientific">Cucumis melo</name>
    <name type="common">Muskmelon</name>
    <dbReference type="NCBI Taxonomy" id="3656"/>
    <lineage>
        <taxon>Eukaryota</taxon>
        <taxon>Viridiplantae</taxon>
        <taxon>Streptophyta</taxon>
        <taxon>Embryophyta</taxon>
        <taxon>Tracheophyta</taxon>
        <taxon>Spermatophyta</taxon>
        <taxon>Magnoliopsida</taxon>
        <taxon>eudicotyledons</taxon>
        <taxon>Gunneridae</taxon>
        <taxon>Pentapetalae</taxon>
        <taxon>rosids</taxon>
        <taxon>fabids</taxon>
        <taxon>Cucurbitales</taxon>
        <taxon>Cucurbitaceae</taxon>
        <taxon>Benincaseae</taxon>
        <taxon>Cucumis</taxon>
    </lineage>
</organism>
<evidence type="ECO:0000313" key="7">
    <source>
        <dbReference type="EnsemblPlants" id="MELO3C009218.2.1"/>
    </source>
</evidence>
<dbReference type="AlphaFoldDB" id="A0A9I9CVS9"/>
<feature type="transmembrane region" description="Helical" evidence="6">
    <location>
        <begin position="282"/>
        <end position="301"/>
    </location>
</feature>
<dbReference type="InterPro" id="IPR044739">
    <property type="entry name" value="NRT1/PTR"/>
</dbReference>
<comment type="subcellular location">
    <subcellularLocation>
        <location evidence="1">Membrane</location>
        <topology evidence="1">Multi-pass membrane protein</topology>
    </subcellularLocation>
</comment>
<feature type="transmembrane region" description="Helical" evidence="6">
    <location>
        <begin position="115"/>
        <end position="134"/>
    </location>
</feature>